<dbReference type="InterPro" id="IPR026634">
    <property type="entry name" value="TPST-like"/>
</dbReference>
<organism evidence="2 3">
    <name type="scientific">Streptomyces luomodiensis</name>
    <dbReference type="NCBI Taxonomy" id="3026192"/>
    <lineage>
        <taxon>Bacteria</taxon>
        <taxon>Bacillati</taxon>
        <taxon>Actinomycetota</taxon>
        <taxon>Actinomycetes</taxon>
        <taxon>Kitasatosporales</taxon>
        <taxon>Streptomycetaceae</taxon>
        <taxon>Streptomyces</taxon>
    </lineage>
</organism>
<dbReference type="Pfam" id="PF13469">
    <property type="entry name" value="Sulfotransfer_3"/>
    <property type="match status" value="1"/>
</dbReference>
<dbReference type="SUPFAM" id="SSF52540">
    <property type="entry name" value="P-loop containing nucleoside triphosphate hydrolases"/>
    <property type="match status" value="1"/>
</dbReference>
<dbReference type="PANTHER" id="PTHR12788">
    <property type="entry name" value="PROTEIN-TYROSINE SULFOTRANSFERASE 2"/>
    <property type="match status" value="1"/>
</dbReference>
<name>A0ABY9V6X0_9ACTN</name>
<accession>A0ABY9V6X0</accession>
<dbReference type="Proteomes" id="UP001305606">
    <property type="component" value="Chromosome"/>
</dbReference>
<protein>
    <submittedName>
        <fullName evidence="2">Sulfotransferase</fullName>
    </submittedName>
</protein>
<evidence type="ECO:0000256" key="1">
    <source>
        <dbReference type="ARBA" id="ARBA00022679"/>
    </source>
</evidence>
<gene>
    <name evidence="2" type="ORF">PS467_32680</name>
</gene>
<evidence type="ECO:0000313" key="2">
    <source>
        <dbReference type="EMBL" id="WNE99750.1"/>
    </source>
</evidence>
<dbReference type="InterPro" id="IPR027417">
    <property type="entry name" value="P-loop_NTPase"/>
</dbReference>
<reference evidence="2 3" key="1">
    <citation type="submission" date="2023-02" db="EMBL/GenBank/DDBJ databases">
        <title>Streptomyces sp. SCA4-21 with antifungal activity against Fusarium oxysporum f. sp. cubense, Streptomyces sp. SCA2-17 with antifungal activity against Fusarium oxysporum f. sp. cubense.</title>
        <authorList>
            <person name="Qi D."/>
        </authorList>
    </citation>
    <scope>NUCLEOTIDE SEQUENCE [LARGE SCALE GENOMIC DNA]</scope>
    <source>
        <strain evidence="2 3">SCA4-21</strain>
    </source>
</reference>
<dbReference type="PANTHER" id="PTHR12788:SF10">
    <property type="entry name" value="PROTEIN-TYROSINE SULFOTRANSFERASE"/>
    <property type="match status" value="1"/>
</dbReference>
<dbReference type="RefSeq" id="WP_311038238.1">
    <property type="nucleotide sequence ID" value="NZ_CP117522.1"/>
</dbReference>
<evidence type="ECO:0000313" key="3">
    <source>
        <dbReference type="Proteomes" id="UP001305606"/>
    </source>
</evidence>
<keyword evidence="1" id="KW-0808">Transferase</keyword>
<dbReference type="EMBL" id="CP117522">
    <property type="protein sequence ID" value="WNE99750.1"/>
    <property type="molecule type" value="Genomic_DNA"/>
</dbReference>
<sequence>MKFLRQLNAQLGSRTGYAIRRVAPPARAVSKATAGASSKAAAVTSGAARVTFRPPAEPETDRLLRKPVFIISPVRSGSTLLRLLLNAHSQLHSPHELHVRRLEVRPGTTLSERAMAELDLDRADLEHLLWDRVMHRELIRVGKPVIVEKTPSNAFAYQRLAACWPDARFLFLLRHPASIARSWHEADPDKRDPDEAALDALRYMRAVERARKALPGHTVRYEELTADPEAALRGICAFLGVEWEPRMLAYGARGEDQLRKGLGDWKEKIRTGRVQPGRALPAHDEIPEPLRCISAAWGYTTAPADGRDAPRAADGGHAEVAQVWAREGSIRVAGDIHGAPPGAPPHAWQLALVLRGHPERRRTYAAPLDGVRFDVTVPLSELAPGEVELPAVWDAYLSGQDDDGGAVRLRLGRRLDGVADKKKVMVFPAQPLPAGAGTGTDVAARPYYTVKDNLSIECVPTPGEVRTRT</sequence>
<dbReference type="Gene3D" id="3.40.50.300">
    <property type="entry name" value="P-loop containing nucleotide triphosphate hydrolases"/>
    <property type="match status" value="1"/>
</dbReference>
<proteinExistence type="predicted"/>
<keyword evidence="3" id="KW-1185">Reference proteome</keyword>